<dbReference type="GO" id="GO:0022904">
    <property type="term" value="P:respiratory electron transport chain"/>
    <property type="evidence" value="ECO:0007669"/>
    <property type="project" value="TreeGrafter"/>
</dbReference>
<dbReference type="GO" id="GO:0015990">
    <property type="term" value="P:electron transport coupled proton transport"/>
    <property type="evidence" value="ECO:0007669"/>
    <property type="project" value="InterPro"/>
</dbReference>
<dbReference type="Gene3D" id="1.20.210.10">
    <property type="entry name" value="Cytochrome c oxidase-like, subunit I domain"/>
    <property type="match status" value="1"/>
</dbReference>
<dbReference type="PANTHER" id="PTHR10422:SF35">
    <property type="entry name" value="CYTOCHROME BO(3) UBIQUINOL OXIDASE SUBUNIT 1"/>
    <property type="match status" value="1"/>
</dbReference>
<feature type="domain" description="Cytochrome oxidase subunit I profile" evidence="19">
    <location>
        <begin position="36"/>
        <end position="542"/>
    </location>
</feature>
<dbReference type="PROSITE" id="PS50855">
    <property type="entry name" value="COX1"/>
    <property type="match status" value="1"/>
</dbReference>
<evidence type="ECO:0000256" key="3">
    <source>
        <dbReference type="ARBA" id="ARBA00009578"/>
    </source>
</evidence>
<dbReference type="InterPro" id="IPR036927">
    <property type="entry name" value="Cyt_c_oxase-like_su1_sf"/>
</dbReference>
<keyword evidence="8 17" id="KW-0812">Transmembrane</keyword>
<dbReference type="GO" id="GO:0046872">
    <property type="term" value="F:metal ion binding"/>
    <property type="evidence" value="ECO:0007669"/>
    <property type="project" value="UniProtKB-KW"/>
</dbReference>
<feature type="transmembrane region" description="Helical" evidence="18">
    <location>
        <begin position="611"/>
        <end position="627"/>
    </location>
</feature>
<keyword evidence="12 18" id="KW-1133">Transmembrane helix</keyword>
<feature type="transmembrane region" description="Helical" evidence="18">
    <location>
        <begin position="587"/>
        <end position="605"/>
    </location>
</feature>
<keyword evidence="13 18" id="KW-0408">Iron</keyword>
<keyword evidence="10" id="KW-1278">Translocase</keyword>
<dbReference type="Proteomes" id="UP000092213">
    <property type="component" value="Chromosome"/>
</dbReference>
<dbReference type="STRING" id="463025.BAU08_07100"/>
<dbReference type="Pfam" id="PF00115">
    <property type="entry name" value="COX1"/>
    <property type="match status" value="1"/>
</dbReference>
<dbReference type="InterPro" id="IPR000883">
    <property type="entry name" value="Cyt_C_Oxase_1"/>
</dbReference>
<evidence type="ECO:0000256" key="2">
    <source>
        <dbReference type="ARBA" id="ARBA00004673"/>
    </source>
</evidence>
<keyword evidence="6 17" id="KW-0349">Heme</keyword>
<comment type="function">
    <text evidence="18">Cytochrome c oxidase is the component of the respiratory chain that catalyzes the reduction of oxygen to water. Subunits 1-3 form the functional core of the enzyme complex. CO I is the catalytic subunit of the enzyme. Electrons originating in cytochrome c are transferred via the copper A center of subunit 2 and heme A of subunit 1 to the bimetallic center formed by heme A3 and copper B.</text>
</comment>
<comment type="subcellular location">
    <subcellularLocation>
        <location evidence="1 18">Cell membrane</location>
        <topology evidence="1 18">Multi-pass membrane protein</topology>
    </subcellularLocation>
</comment>
<feature type="transmembrane region" description="Helical" evidence="18">
    <location>
        <begin position="49"/>
        <end position="71"/>
    </location>
</feature>
<protein>
    <recommendedName>
        <fullName evidence="18">Cytochrome c oxidase subunit 1</fullName>
        <ecNumber evidence="18">7.1.1.9</ecNumber>
    </recommendedName>
</protein>
<evidence type="ECO:0000256" key="18">
    <source>
        <dbReference type="RuleBase" id="RU363061"/>
    </source>
</evidence>
<keyword evidence="5 18" id="KW-1003">Cell membrane</keyword>
<evidence type="ECO:0000256" key="15">
    <source>
        <dbReference type="ARBA" id="ARBA00023136"/>
    </source>
</evidence>
<evidence type="ECO:0000256" key="6">
    <source>
        <dbReference type="ARBA" id="ARBA00022617"/>
    </source>
</evidence>
<comment type="catalytic activity">
    <reaction evidence="16 18">
        <text>4 Fe(II)-[cytochrome c] + O2 + 8 H(+)(in) = 4 Fe(III)-[cytochrome c] + 2 H2O + 4 H(+)(out)</text>
        <dbReference type="Rhea" id="RHEA:11436"/>
        <dbReference type="Rhea" id="RHEA-COMP:10350"/>
        <dbReference type="Rhea" id="RHEA-COMP:14399"/>
        <dbReference type="ChEBI" id="CHEBI:15377"/>
        <dbReference type="ChEBI" id="CHEBI:15378"/>
        <dbReference type="ChEBI" id="CHEBI:15379"/>
        <dbReference type="ChEBI" id="CHEBI:29033"/>
        <dbReference type="ChEBI" id="CHEBI:29034"/>
        <dbReference type="EC" id="7.1.1.9"/>
    </reaction>
</comment>
<keyword evidence="11 17" id="KW-0249">Electron transport</keyword>
<dbReference type="PROSITE" id="PS00077">
    <property type="entry name" value="COX1_CUB"/>
    <property type="match status" value="1"/>
</dbReference>
<dbReference type="InterPro" id="IPR023616">
    <property type="entry name" value="Cyt_c_oxase-like_su1_dom"/>
</dbReference>
<name>A0A193FUX1_9BORD</name>
<proteinExistence type="inferred from homology"/>
<feature type="transmembrane region" description="Helical" evidence="18">
    <location>
        <begin position="259"/>
        <end position="283"/>
    </location>
</feature>
<gene>
    <name evidence="20" type="ORF">BAU08_07100</name>
</gene>
<dbReference type="PANTHER" id="PTHR10422">
    <property type="entry name" value="CYTOCHROME C OXIDASE SUBUNIT 1"/>
    <property type="match status" value="1"/>
</dbReference>
<feature type="transmembrane region" description="Helical" evidence="18">
    <location>
        <begin position="212"/>
        <end position="239"/>
    </location>
</feature>
<reference evidence="20 21" key="1">
    <citation type="submission" date="2016-06" db="EMBL/GenBank/DDBJ databases">
        <title>Complete genome sequences of Bordetella bronchialis and Bordetella flabilis.</title>
        <authorList>
            <person name="LiPuma J.J."/>
            <person name="Spilker T."/>
        </authorList>
    </citation>
    <scope>NUCLEOTIDE SEQUENCE [LARGE SCALE GENOMIC DNA]</scope>
    <source>
        <strain evidence="20 21">AU17976</strain>
    </source>
</reference>
<evidence type="ECO:0000256" key="16">
    <source>
        <dbReference type="ARBA" id="ARBA00047816"/>
    </source>
</evidence>
<feature type="transmembrane region" description="Helical" evidence="18">
    <location>
        <begin position="366"/>
        <end position="387"/>
    </location>
</feature>
<keyword evidence="9 18" id="KW-0479">Metal-binding</keyword>
<dbReference type="PRINTS" id="PR01165">
    <property type="entry name" value="CYCOXIDASEI"/>
</dbReference>
<dbReference type="EMBL" id="CP016171">
    <property type="protein sequence ID" value="ANN71133.1"/>
    <property type="molecule type" value="Genomic_DNA"/>
</dbReference>
<comment type="pathway">
    <text evidence="2 18">Energy metabolism; oxidative phosphorylation.</text>
</comment>
<keyword evidence="14 18" id="KW-0186">Copper</keyword>
<evidence type="ECO:0000256" key="5">
    <source>
        <dbReference type="ARBA" id="ARBA00022475"/>
    </source>
</evidence>
<evidence type="ECO:0000256" key="1">
    <source>
        <dbReference type="ARBA" id="ARBA00004651"/>
    </source>
</evidence>
<dbReference type="NCBIfam" id="TIGR02891">
    <property type="entry name" value="CtaD_CoxA"/>
    <property type="match status" value="1"/>
</dbReference>
<evidence type="ECO:0000313" key="21">
    <source>
        <dbReference type="Proteomes" id="UP000092213"/>
    </source>
</evidence>
<keyword evidence="15 18" id="KW-0472">Membrane</keyword>
<feature type="transmembrane region" description="Helical" evidence="18">
    <location>
        <begin position="174"/>
        <end position="200"/>
    </location>
</feature>
<organism evidence="20 21">
    <name type="scientific">Bordetella bronchialis</name>
    <dbReference type="NCBI Taxonomy" id="463025"/>
    <lineage>
        <taxon>Bacteria</taxon>
        <taxon>Pseudomonadati</taxon>
        <taxon>Pseudomonadota</taxon>
        <taxon>Betaproteobacteria</taxon>
        <taxon>Burkholderiales</taxon>
        <taxon>Alcaligenaceae</taxon>
        <taxon>Bordetella</taxon>
    </lineage>
</organism>
<evidence type="ECO:0000256" key="12">
    <source>
        <dbReference type="ARBA" id="ARBA00022989"/>
    </source>
</evidence>
<dbReference type="InterPro" id="IPR023615">
    <property type="entry name" value="Cyt_c_Oxase_su1_BS"/>
</dbReference>
<evidence type="ECO:0000256" key="11">
    <source>
        <dbReference type="ARBA" id="ARBA00022982"/>
    </source>
</evidence>
<dbReference type="GO" id="GO:0006119">
    <property type="term" value="P:oxidative phosphorylation"/>
    <property type="evidence" value="ECO:0007669"/>
    <property type="project" value="UniProtKB-UniPathway"/>
</dbReference>
<feature type="transmembrane region" description="Helical" evidence="18">
    <location>
        <begin position="437"/>
        <end position="460"/>
    </location>
</feature>
<accession>A0A193FUX1</accession>
<keyword evidence="7 17" id="KW-0679">Respiratory chain</keyword>
<evidence type="ECO:0000256" key="8">
    <source>
        <dbReference type="ARBA" id="ARBA00022692"/>
    </source>
</evidence>
<dbReference type="GO" id="GO:0020037">
    <property type="term" value="F:heme binding"/>
    <property type="evidence" value="ECO:0007669"/>
    <property type="project" value="InterPro"/>
</dbReference>
<evidence type="ECO:0000259" key="19">
    <source>
        <dbReference type="PROSITE" id="PS50855"/>
    </source>
</evidence>
<evidence type="ECO:0000256" key="17">
    <source>
        <dbReference type="RuleBase" id="RU000370"/>
    </source>
</evidence>
<feature type="transmembrane region" description="Helical" evidence="18">
    <location>
        <begin position="407"/>
        <end position="425"/>
    </location>
</feature>
<evidence type="ECO:0000256" key="9">
    <source>
        <dbReference type="ARBA" id="ARBA00022723"/>
    </source>
</evidence>
<evidence type="ECO:0000256" key="10">
    <source>
        <dbReference type="ARBA" id="ARBA00022967"/>
    </source>
</evidence>
<dbReference type="EC" id="7.1.1.9" evidence="18"/>
<dbReference type="UniPathway" id="UPA00705"/>
<dbReference type="GO" id="GO:0005886">
    <property type="term" value="C:plasma membrane"/>
    <property type="evidence" value="ECO:0007669"/>
    <property type="project" value="UniProtKB-SubCell"/>
</dbReference>
<dbReference type="GO" id="GO:0004129">
    <property type="term" value="F:cytochrome-c oxidase activity"/>
    <property type="evidence" value="ECO:0007669"/>
    <property type="project" value="UniProtKB-EC"/>
</dbReference>
<feature type="transmembrane region" description="Helical" evidence="18">
    <location>
        <begin position="332"/>
        <end position="354"/>
    </location>
</feature>
<sequence length="642" mass="70981">MDGAGGARPLDGPDATTSARAMLAETWRDPPGWRGWLCAINHKTISLRFMLATFVFFLLGGLLALAMRLQLARPDNQLVGPTFYNQLFTMHGTTMMFLFAVPVMQAVAGYLVPLMIGARSVAFPRLNAYAYWVFVFGGLFLFGGFLLGAGPDAGWFAYVPLSGPDYSTGKGVDIWAQMITFTELAALLEAIVLITTILKLRAPGMTLNRMPLFVWAVLVTQFMVIFAMPAVMFGSTALILDRLVGTHFYNPARGGDVLLWQHLFWFFGHPEVYLIFIPPLGFISTILPTFARRPVFGYPAMVLALVAIAFLAFGLWAHHMYATSMPEMGKRFFTASSLAIAIPSGVQIFCWLATLATGRLRWSTPLCFVLAFFFILVLGGMTGVMLGSVSLDLQVHDTYFVVAHLHYVLFGGAVFPLFGAFYYWFPKFTGRLLDETLGYWHFWLFFIGFNLTFFPMHVLGLEGMPRRVWTYPAGMGWDGMNLWATVGAGMLGAGVLIFLFNVLRSRRRGVPAGPDPWAAGTLEWRSSSPPPPHNFDCLPVVASRDPLWNDGVRGSVAGLAADAREVLVTTAVDARPDLRVLFPNPSIWPFVSAVATAVLFVASVFTPWAVVWLSAPVAAAMILWFWPSRRATGQAIRLERKP</sequence>
<keyword evidence="4 17" id="KW-0813">Transport</keyword>
<dbReference type="SUPFAM" id="SSF81442">
    <property type="entry name" value="Cytochrome c oxidase subunit I-like"/>
    <property type="match status" value="1"/>
</dbReference>
<dbReference type="AlphaFoldDB" id="A0A193FUX1"/>
<feature type="transmembrane region" description="Helical" evidence="18">
    <location>
        <begin position="295"/>
        <end position="317"/>
    </location>
</feature>
<feature type="transmembrane region" description="Helical" evidence="18">
    <location>
        <begin position="480"/>
        <end position="503"/>
    </location>
</feature>
<comment type="similarity">
    <text evidence="3 17">Belongs to the heme-copper respiratory oxidase family.</text>
</comment>
<dbReference type="InterPro" id="IPR014241">
    <property type="entry name" value="Cyt_c_oxidase_su1_bac"/>
</dbReference>
<evidence type="ECO:0000256" key="4">
    <source>
        <dbReference type="ARBA" id="ARBA00022448"/>
    </source>
</evidence>
<evidence type="ECO:0000256" key="7">
    <source>
        <dbReference type="ARBA" id="ARBA00022660"/>
    </source>
</evidence>
<evidence type="ECO:0000313" key="20">
    <source>
        <dbReference type="EMBL" id="ANN71133.1"/>
    </source>
</evidence>
<feature type="transmembrane region" description="Helical" evidence="18">
    <location>
        <begin position="91"/>
        <end position="116"/>
    </location>
</feature>
<evidence type="ECO:0000256" key="14">
    <source>
        <dbReference type="ARBA" id="ARBA00023008"/>
    </source>
</evidence>
<evidence type="ECO:0000256" key="13">
    <source>
        <dbReference type="ARBA" id="ARBA00023004"/>
    </source>
</evidence>
<feature type="transmembrane region" description="Helical" evidence="18">
    <location>
        <begin position="128"/>
        <end position="149"/>
    </location>
</feature>